<dbReference type="OrthoDB" id="3267748at2759"/>
<evidence type="ECO:0000313" key="2">
    <source>
        <dbReference type="Proteomes" id="UP000620124"/>
    </source>
</evidence>
<accession>A0A8H7CMG0</accession>
<gene>
    <name evidence="1" type="ORF">MVEN_01879700</name>
</gene>
<dbReference type="AlphaFoldDB" id="A0A8H7CMG0"/>
<keyword evidence="2" id="KW-1185">Reference proteome</keyword>
<organism evidence="1 2">
    <name type="scientific">Mycena venus</name>
    <dbReference type="NCBI Taxonomy" id="2733690"/>
    <lineage>
        <taxon>Eukaryota</taxon>
        <taxon>Fungi</taxon>
        <taxon>Dikarya</taxon>
        <taxon>Basidiomycota</taxon>
        <taxon>Agaricomycotina</taxon>
        <taxon>Agaricomycetes</taxon>
        <taxon>Agaricomycetidae</taxon>
        <taxon>Agaricales</taxon>
        <taxon>Marasmiineae</taxon>
        <taxon>Mycenaceae</taxon>
        <taxon>Mycena</taxon>
    </lineage>
</organism>
<sequence>MGKVERLEQSGRHLGALDNSAALRQEVSRVASCALGTSAATLERQESARSAHHAAGGSAAVRQEGPDLFLIAGTSAAIHKRHEPSGDVNTIDGSAAMRHETSRVAHCAVDISAATHTQERQELLRLVHCAAGDSAALRQEASVSAAAAERQEMSCLSAAFDISAADNSPVPEWPGNSRALGGEFGDGTYLRNCQSNRLVTGTVPTLTTEDKVAEAVDCATLHLAAGVDAGPREMEGVRTVDNSGAKLNQNWFEMADWNELLEAEDQLGPLPLSWSQSSSRTSRSDFVLPAIGYGKSLGREVFEFLKGRELEDMSEIIAKMDERRWMGIRS</sequence>
<reference evidence="1" key="1">
    <citation type="submission" date="2020-05" db="EMBL/GenBank/DDBJ databases">
        <title>Mycena genomes resolve the evolution of fungal bioluminescence.</title>
        <authorList>
            <person name="Tsai I.J."/>
        </authorList>
    </citation>
    <scope>NUCLEOTIDE SEQUENCE</scope>
    <source>
        <strain evidence="1">CCC161011</strain>
    </source>
</reference>
<comment type="caution">
    <text evidence="1">The sequence shown here is derived from an EMBL/GenBank/DDBJ whole genome shotgun (WGS) entry which is preliminary data.</text>
</comment>
<dbReference type="Proteomes" id="UP000620124">
    <property type="component" value="Unassembled WGS sequence"/>
</dbReference>
<protein>
    <submittedName>
        <fullName evidence="1">Uncharacterized protein</fullName>
    </submittedName>
</protein>
<proteinExistence type="predicted"/>
<name>A0A8H7CMG0_9AGAR</name>
<dbReference type="EMBL" id="JACAZI010000018">
    <property type="protein sequence ID" value="KAF7341426.1"/>
    <property type="molecule type" value="Genomic_DNA"/>
</dbReference>
<evidence type="ECO:0000313" key="1">
    <source>
        <dbReference type="EMBL" id="KAF7341426.1"/>
    </source>
</evidence>